<name>A0ABX1Q4U2_9RHOO</name>
<dbReference type="Proteomes" id="UP000648984">
    <property type="component" value="Unassembled WGS sequence"/>
</dbReference>
<dbReference type="RefSeq" id="WP_169258548.1">
    <property type="nucleotide sequence ID" value="NZ_WTVQ01000002.1"/>
</dbReference>
<keyword evidence="2" id="KW-1185">Reference proteome</keyword>
<accession>A0ABX1Q4U2</accession>
<proteinExistence type="predicted"/>
<reference evidence="1 2" key="1">
    <citation type="submission" date="2019-12" db="EMBL/GenBank/DDBJ databases">
        <title>Comparative genomics gives insights into the taxonomy of the Azoarcus-Aromatoleum group and reveals separate origins of nif in the plant-associated Azoarcus and non-plant-associated Aromatoleum sub-groups.</title>
        <authorList>
            <person name="Lafos M."/>
            <person name="Maluk M."/>
            <person name="Batista M."/>
            <person name="Junghare M."/>
            <person name="Carmona M."/>
            <person name="Faoro H."/>
            <person name="Cruz L.M."/>
            <person name="Battistoni F."/>
            <person name="De Souza E."/>
            <person name="Pedrosa F."/>
            <person name="Chen W.-M."/>
            <person name="Poole P.S."/>
            <person name="Dixon R.A."/>
            <person name="James E.K."/>
        </authorList>
    </citation>
    <scope>NUCLEOTIDE SEQUENCE [LARGE SCALE GENOMIC DNA]</scope>
    <source>
        <strain evidence="1 2">22Lin</strain>
    </source>
</reference>
<dbReference type="Pfam" id="PF20112">
    <property type="entry name" value="DUF6502"/>
    <property type="match status" value="1"/>
</dbReference>
<dbReference type="EMBL" id="WTVQ01000002">
    <property type="protein sequence ID" value="NMG73389.1"/>
    <property type="molecule type" value="Genomic_DNA"/>
</dbReference>
<protein>
    <submittedName>
        <fullName evidence="1">Uncharacterized protein</fullName>
    </submittedName>
</protein>
<evidence type="ECO:0000313" key="1">
    <source>
        <dbReference type="EMBL" id="NMG73389.1"/>
    </source>
</evidence>
<dbReference type="InterPro" id="IPR045445">
    <property type="entry name" value="DUF6502"/>
</dbReference>
<evidence type="ECO:0000313" key="2">
    <source>
        <dbReference type="Proteomes" id="UP000648984"/>
    </source>
</evidence>
<gene>
    <name evidence="1" type="ORF">GPA25_01320</name>
</gene>
<sequence>MPSPNPPASVLHALRRVMRPLVRLMLKKGVTYTYFADMLKGVFVEVAEQEFRLDDKPPSDSRISLITGVHRKDVRRLRDAPHDFSEQLPEAVSLGAHLVSTWLSTPPFCIRPGQAAPLPRLASAGGGQSFDALVGHVSKDIRARVVLDEWQRLGIARIDGEDRVHLETTAFVPQKGFDEKAAYFGHNVHDHACAAVHNLTADGPAFFERSVHYDALSPASIEQLRDAVSADGMQTLIAFNTLASQLEARDATGPDAQQRVTIGLYFYSEASAPPPTAVVDESGTKHP</sequence>
<organism evidence="1 2">
    <name type="scientific">Aromatoleum diolicum</name>
    <dbReference type="NCBI Taxonomy" id="75796"/>
    <lineage>
        <taxon>Bacteria</taxon>
        <taxon>Pseudomonadati</taxon>
        <taxon>Pseudomonadota</taxon>
        <taxon>Betaproteobacteria</taxon>
        <taxon>Rhodocyclales</taxon>
        <taxon>Rhodocyclaceae</taxon>
        <taxon>Aromatoleum</taxon>
    </lineage>
</organism>
<comment type="caution">
    <text evidence="1">The sequence shown here is derived from an EMBL/GenBank/DDBJ whole genome shotgun (WGS) entry which is preliminary data.</text>
</comment>